<feature type="compositionally biased region" description="Gly residues" evidence="1">
    <location>
        <begin position="220"/>
        <end position="229"/>
    </location>
</feature>
<dbReference type="OrthoDB" id="7210929at2"/>
<name>A0A1Y6F5N5_9HYPH</name>
<dbReference type="Proteomes" id="UP000194474">
    <property type="component" value="Unassembled WGS sequence"/>
</dbReference>
<evidence type="ECO:0000259" key="3">
    <source>
        <dbReference type="Pfam" id="PF04773"/>
    </source>
</evidence>
<reference evidence="5" key="1">
    <citation type="submission" date="2017-04" db="EMBL/GenBank/DDBJ databases">
        <authorList>
            <person name="Varghese N."/>
            <person name="Submissions S."/>
        </authorList>
    </citation>
    <scope>NUCLEOTIDE SEQUENCE [LARGE SCALE GENOMIC DNA]</scope>
</reference>
<dbReference type="InterPro" id="IPR006860">
    <property type="entry name" value="FecR"/>
</dbReference>
<evidence type="ECO:0000313" key="4">
    <source>
        <dbReference type="EMBL" id="SMQ70268.1"/>
    </source>
</evidence>
<feature type="chain" id="PRO_5010984992" evidence="2">
    <location>
        <begin position="23"/>
        <end position="382"/>
    </location>
</feature>
<dbReference type="RefSeq" id="WP_086470138.1">
    <property type="nucleotide sequence ID" value="NZ_FXWK01000001.1"/>
</dbReference>
<dbReference type="Pfam" id="PF04773">
    <property type="entry name" value="FecR"/>
    <property type="match status" value="1"/>
</dbReference>
<evidence type="ECO:0000313" key="5">
    <source>
        <dbReference type="Proteomes" id="UP000194474"/>
    </source>
</evidence>
<feature type="compositionally biased region" description="Low complexity" evidence="1">
    <location>
        <begin position="230"/>
        <end position="249"/>
    </location>
</feature>
<sequence>MRIGKAAFLAIMMASVSSAVLADDWIAERLRGSVMQFQGGDWVALQRGDVVPDGRKIRTAGDGRVELVRGQERIALAANTEIAVRDAAGQKMTTVVQTLGSVTIEAERRNVQHFSVQTPVLAAVVKGTQFTVTYRNGQARVDVERGVVQVQDSSHSMVVDVTPGQSAAASQSRPLDVSGPGSDRVTYLIEGEVVPAAARDAVVSGEIAAKDAVAVVEGRGVSGNPGNGNGPRNSNGNGNASGNASASAGIGVGPVNVEVRASSPGNNGNGVGQGNTGNNGNGNRGNGNVSVDAGPVSVDVRSGNSGNGNSGNGNSGNGNSGNGNGNSGNGNGNGNSGNGNGKGNSGNGNGNGGGVNVGVDLGIVSVDVNAGGGNGLGLGLGL</sequence>
<proteinExistence type="predicted"/>
<accession>A0A1Y6F5N5</accession>
<organism evidence="4 5">
    <name type="scientific">Devosia lucknowensis</name>
    <dbReference type="NCBI Taxonomy" id="1096929"/>
    <lineage>
        <taxon>Bacteria</taxon>
        <taxon>Pseudomonadati</taxon>
        <taxon>Pseudomonadota</taxon>
        <taxon>Alphaproteobacteria</taxon>
        <taxon>Hyphomicrobiales</taxon>
        <taxon>Devosiaceae</taxon>
        <taxon>Devosia</taxon>
    </lineage>
</organism>
<feature type="signal peptide" evidence="2">
    <location>
        <begin position="1"/>
        <end position="22"/>
    </location>
</feature>
<dbReference type="AlphaFoldDB" id="A0A1Y6F5N5"/>
<keyword evidence="5" id="KW-1185">Reference proteome</keyword>
<feature type="region of interest" description="Disordered" evidence="1">
    <location>
        <begin position="220"/>
        <end position="351"/>
    </location>
</feature>
<dbReference type="PANTHER" id="PTHR38731">
    <property type="entry name" value="LIPL45-RELATED LIPOPROTEIN-RELATED"/>
    <property type="match status" value="1"/>
</dbReference>
<feature type="compositionally biased region" description="Gly residues" evidence="1">
    <location>
        <begin position="267"/>
        <end position="285"/>
    </location>
</feature>
<dbReference type="EMBL" id="FXWK01000001">
    <property type="protein sequence ID" value="SMQ70268.1"/>
    <property type="molecule type" value="Genomic_DNA"/>
</dbReference>
<dbReference type="Gene3D" id="2.60.120.1440">
    <property type="match status" value="1"/>
</dbReference>
<dbReference type="PANTHER" id="PTHR38731:SF3">
    <property type="entry name" value="BLL6125 PROTEIN"/>
    <property type="match status" value="1"/>
</dbReference>
<protein>
    <submittedName>
        <fullName evidence="4">FecR family protein</fullName>
    </submittedName>
</protein>
<gene>
    <name evidence="4" type="ORF">SAMN06295905_1858</name>
</gene>
<evidence type="ECO:0000256" key="2">
    <source>
        <dbReference type="SAM" id="SignalP"/>
    </source>
</evidence>
<keyword evidence="2" id="KW-0732">Signal</keyword>
<feature type="compositionally biased region" description="Gly residues" evidence="1">
    <location>
        <begin position="305"/>
        <end position="351"/>
    </location>
</feature>
<feature type="domain" description="FecR protein" evidence="3">
    <location>
        <begin position="56"/>
        <end position="149"/>
    </location>
</feature>
<evidence type="ECO:0000256" key="1">
    <source>
        <dbReference type="SAM" id="MobiDB-lite"/>
    </source>
</evidence>